<dbReference type="PANTHER" id="PTHR43271">
    <property type="entry name" value="BLL2771 PROTEIN"/>
    <property type="match status" value="1"/>
</dbReference>
<dbReference type="PANTHER" id="PTHR43271:SF2">
    <property type="entry name" value="BLL2771 PROTEIN"/>
    <property type="match status" value="1"/>
</dbReference>
<dbReference type="Gene3D" id="1.20.1250.20">
    <property type="entry name" value="MFS general substrate transporter like domains"/>
    <property type="match status" value="1"/>
</dbReference>
<feature type="transmembrane region" description="Helical" evidence="4">
    <location>
        <begin position="152"/>
        <end position="176"/>
    </location>
</feature>
<dbReference type="Proteomes" id="UP000322983">
    <property type="component" value="Chromosome"/>
</dbReference>
<evidence type="ECO:0000256" key="2">
    <source>
        <dbReference type="ARBA" id="ARBA00022448"/>
    </source>
</evidence>
<feature type="transmembrane region" description="Helical" evidence="4">
    <location>
        <begin position="330"/>
        <end position="348"/>
    </location>
</feature>
<dbReference type="Proteomes" id="UP000325030">
    <property type="component" value="Chromosome"/>
</dbReference>
<reference evidence="6 8" key="2">
    <citation type="journal article" date="2020" name="Int. J. Syst. Evol. Microbiol.">
        <title>Sulfuracidifex tepidarius gen. nov., sp. nov. and transfer of Sulfolobus metallicus Huber and Stetter 1992 to the genus Sulfuracidifex as Sulfuracidifex metallicus comb. nov.</title>
        <authorList>
            <person name="Itoh T."/>
            <person name="Miura T."/>
            <person name="Sakai H.D."/>
            <person name="Kato S."/>
            <person name="Ohkuma M."/>
            <person name="Takashina T."/>
        </authorList>
    </citation>
    <scope>NUCLEOTIDE SEQUENCE [LARGE SCALE GENOMIC DNA]</scope>
    <source>
        <strain evidence="6 8">IC-006</strain>
        <strain evidence="7">IC-007</strain>
    </source>
</reference>
<dbReference type="SUPFAM" id="SSF103473">
    <property type="entry name" value="MFS general substrate transporter"/>
    <property type="match status" value="1"/>
</dbReference>
<accession>A0A510DYL8</accession>
<keyword evidence="4" id="KW-0472">Membrane</keyword>
<dbReference type="GO" id="GO:0005886">
    <property type="term" value="C:plasma membrane"/>
    <property type="evidence" value="ECO:0007669"/>
    <property type="project" value="UniProtKB-SubCell"/>
</dbReference>
<gene>
    <name evidence="6" type="ORF">IC006_2650</name>
    <name evidence="7" type="ORF">IC007_2664</name>
</gene>
<dbReference type="GeneID" id="41718934"/>
<feature type="transmembrane region" description="Helical" evidence="4">
    <location>
        <begin position="128"/>
        <end position="146"/>
    </location>
</feature>
<organism evidence="6 8">
    <name type="scientific">Sulfuracidifex tepidarius</name>
    <dbReference type="NCBI Taxonomy" id="1294262"/>
    <lineage>
        <taxon>Archaea</taxon>
        <taxon>Thermoproteota</taxon>
        <taxon>Thermoprotei</taxon>
        <taxon>Sulfolobales</taxon>
        <taxon>Sulfolobaceae</taxon>
        <taxon>Sulfuracidifex</taxon>
    </lineage>
</organism>
<dbReference type="GO" id="GO:0022857">
    <property type="term" value="F:transmembrane transporter activity"/>
    <property type="evidence" value="ECO:0007669"/>
    <property type="project" value="InterPro"/>
</dbReference>
<evidence type="ECO:0000256" key="3">
    <source>
        <dbReference type="ARBA" id="ARBA00022475"/>
    </source>
</evidence>
<dbReference type="EMBL" id="AP018930">
    <property type="protein sequence ID" value="BBG28109.1"/>
    <property type="molecule type" value="Genomic_DNA"/>
</dbReference>
<dbReference type="RefSeq" id="WP_054846579.1">
    <property type="nucleotide sequence ID" value="NZ_AP018929.1"/>
</dbReference>
<dbReference type="InterPro" id="IPR036259">
    <property type="entry name" value="MFS_trans_sf"/>
</dbReference>
<evidence type="ECO:0000313" key="6">
    <source>
        <dbReference type="EMBL" id="BBG25315.1"/>
    </source>
</evidence>
<proteinExistence type="predicted"/>
<dbReference type="Pfam" id="PF07690">
    <property type="entry name" value="MFS_1"/>
    <property type="match status" value="1"/>
</dbReference>
<evidence type="ECO:0000313" key="7">
    <source>
        <dbReference type="EMBL" id="BBG28109.1"/>
    </source>
</evidence>
<keyword evidence="2" id="KW-0813">Transport</keyword>
<comment type="subcellular location">
    <subcellularLocation>
        <location evidence="1">Cell membrane</location>
        <topology evidence="1">Multi-pass membrane protein</topology>
    </subcellularLocation>
</comment>
<dbReference type="InterPro" id="IPR011701">
    <property type="entry name" value="MFS"/>
</dbReference>
<feature type="domain" description="Major facilitator superfamily (MFS) profile" evidence="5">
    <location>
        <begin position="1"/>
        <end position="354"/>
    </location>
</feature>
<dbReference type="InterPro" id="IPR020846">
    <property type="entry name" value="MFS_dom"/>
</dbReference>
<evidence type="ECO:0000313" key="8">
    <source>
        <dbReference type="Proteomes" id="UP000322983"/>
    </source>
</evidence>
<feature type="transmembrane region" description="Helical" evidence="4">
    <location>
        <begin position="96"/>
        <end position="116"/>
    </location>
</feature>
<keyword evidence="3" id="KW-1003">Cell membrane</keyword>
<evidence type="ECO:0000256" key="1">
    <source>
        <dbReference type="ARBA" id="ARBA00004651"/>
    </source>
</evidence>
<evidence type="ECO:0000259" key="5">
    <source>
        <dbReference type="PROSITE" id="PS50850"/>
    </source>
</evidence>
<dbReference type="OrthoDB" id="200998at2157"/>
<feature type="transmembrane region" description="Helical" evidence="4">
    <location>
        <begin position="7"/>
        <end position="25"/>
    </location>
</feature>
<dbReference type="KEGG" id="step:IC006_2650"/>
<feature type="transmembrane region" description="Helical" evidence="4">
    <location>
        <begin position="71"/>
        <end position="90"/>
    </location>
</feature>
<keyword evidence="8" id="KW-1185">Reference proteome</keyword>
<sequence length="354" mass="38706">MDGKRIFFARVIYAVQWFYLAPFLPEILSKFSLPPSYAGLVPLSFFIGSGSMQLPSAFISSKIGLRKSLTIGLIIMSISPILVYVSGSFYQLLLSYMMAGVGASLFFSSGGGLLILLNKDRPSTALGIYNSLFSLGGLLGLNWIFLEKSYGLISFLLISALTLISSALCFFTKADLKPNWNVVKDRRIFYLGLSTSGVWGVYYVIGELFPTFSLYYLHIPVTSSSEITSLLLLASMLGGSLGFLGDKVDKFKIFILSSLAGTLPSLMLYTYFFIPAIFILGVFNELAISILYSVTSFIAKEGSSVALAEVNTVDILIGMSLQPIGSASGYFIWIITLMIALILTSFALKLRLRI</sequence>
<dbReference type="PROSITE" id="PS50850">
    <property type="entry name" value="MFS"/>
    <property type="match status" value="1"/>
</dbReference>
<feature type="transmembrane region" description="Helical" evidence="4">
    <location>
        <begin position="225"/>
        <end position="245"/>
    </location>
</feature>
<feature type="transmembrane region" description="Helical" evidence="4">
    <location>
        <begin position="266"/>
        <end position="292"/>
    </location>
</feature>
<reference evidence="9" key="1">
    <citation type="submission" date="2018-09" db="EMBL/GenBank/DDBJ databases">
        <title>Complete Genome Sequencing of Sulfolobus sp. JCM 16834.</title>
        <authorList>
            <person name="Kato S."/>
            <person name="Itoh T."/>
            <person name="Ohkuma M."/>
        </authorList>
    </citation>
    <scope>NUCLEOTIDE SEQUENCE [LARGE SCALE GENOMIC DNA]</scope>
    <source>
        <strain evidence="9">IC-007</strain>
    </source>
</reference>
<evidence type="ECO:0000256" key="4">
    <source>
        <dbReference type="SAM" id="Phobius"/>
    </source>
</evidence>
<keyword evidence="4" id="KW-0812">Transmembrane</keyword>
<dbReference type="STRING" id="1294262.GCA_001316085_02631"/>
<feature type="transmembrane region" description="Helical" evidence="4">
    <location>
        <begin position="188"/>
        <end position="205"/>
    </location>
</feature>
<keyword evidence="4" id="KW-1133">Transmembrane helix</keyword>
<name>A0A510DYL8_9CREN</name>
<evidence type="ECO:0000313" key="9">
    <source>
        <dbReference type="Proteomes" id="UP000325030"/>
    </source>
</evidence>
<dbReference type="EMBL" id="AP018929">
    <property type="protein sequence ID" value="BBG25315.1"/>
    <property type="molecule type" value="Genomic_DNA"/>
</dbReference>
<dbReference type="AlphaFoldDB" id="A0A510DYL8"/>
<feature type="transmembrane region" description="Helical" evidence="4">
    <location>
        <begin position="37"/>
        <end position="59"/>
    </location>
</feature>
<accession>A0A510E6G5</accession>
<protein>
    <recommendedName>
        <fullName evidence="5">Major facilitator superfamily (MFS) profile domain-containing protein</fullName>
    </recommendedName>
</protein>